<accession>A0AAD2DRJ1</accession>
<comment type="similarity">
    <text evidence="1">Belongs to the STIG1 family.</text>
</comment>
<keyword evidence="4" id="KW-1185">Reference proteome</keyword>
<dbReference type="Pfam" id="PF04885">
    <property type="entry name" value="Stig1"/>
    <property type="match status" value="1"/>
</dbReference>
<proteinExistence type="inferred from homology"/>
<reference evidence="3" key="1">
    <citation type="submission" date="2023-05" db="EMBL/GenBank/DDBJ databases">
        <authorList>
            <person name="Huff M."/>
        </authorList>
    </citation>
    <scope>NUCLEOTIDE SEQUENCE</scope>
</reference>
<evidence type="ECO:0000256" key="1">
    <source>
        <dbReference type="ARBA" id="ARBA00006010"/>
    </source>
</evidence>
<name>A0AAD2DRJ1_9LAMI</name>
<dbReference type="AlphaFoldDB" id="A0AAD2DRJ1"/>
<evidence type="ECO:0000313" key="3">
    <source>
        <dbReference type="EMBL" id="CAI9761245.1"/>
    </source>
</evidence>
<keyword evidence="2" id="KW-0732">Signal</keyword>
<evidence type="ECO:0008006" key="5">
    <source>
        <dbReference type="Google" id="ProtNLM"/>
    </source>
</evidence>
<dbReference type="Proteomes" id="UP000834106">
    <property type="component" value="Chromosome 5"/>
</dbReference>
<dbReference type="InterPro" id="IPR006969">
    <property type="entry name" value="Stig-like"/>
</dbReference>
<evidence type="ECO:0000313" key="4">
    <source>
        <dbReference type="Proteomes" id="UP000834106"/>
    </source>
</evidence>
<evidence type="ECO:0000256" key="2">
    <source>
        <dbReference type="ARBA" id="ARBA00022729"/>
    </source>
</evidence>
<organism evidence="3 4">
    <name type="scientific">Fraxinus pennsylvanica</name>
    <dbReference type="NCBI Taxonomy" id="56036"/>
    <lineage>
        <taxon>Eukaryota</taxon>
        <taxon>Viridiplantae</taxon>
        <taxon>Streptophyta</taxon>
        <taxon>Embryophyta</taxon>
        <taxon>Tracheophyta</taxon>
        <taxon>Spermatophyta</taxon>
        <taxon>Magnoliopsida</taxon>
        <taxon>eudicotyledons</taxon>
        <taxon>Gunneridae</taxon>
        <taxon>Pentapetalae</taxon>
        <taxon>asterids</taxon>
        <taxon>lamiids</taxon>
        <taxon>Lamiales</taxon>
        <taxon>Oleaceae</taxon>
        <taxon>Oleeae</taxon>
        <taxon>Fraxinus</taxon>
    </lineage>
</organism>
<dbReference type="PANTHER" id="PTHR33227">
    <property type="entry name" value="STIGMA-SPECIFIC STIG1-LIKE PROTEIN 3"/>
    <property type="match status" value="1"/>
</dbReference>
<dbReference type="PANTHER" id="PTHR33227:SF18">
    <property type="entry name" value="STIGMA-SPECIFIC STIG1-LIKE PROTEIN 3"/>
    <property type="match status" value="1"/>
</dbReference>
<sequence>MALTLIYSIQNITCSQGDHDQLAFKHIKPTLHDGKPMASTLARQFLEQQEKNPRAADHCHKDNEICRMEGKNMTCCNNKCMDLAYDKHNCGACKKKCAYTEVYCGGECVNSSYDKRHCGSCNNKCMHGEYCIYGTYLTQFFMKFMFDLILHS</sequence>
<gene>
    <name evidence="3" type="ORF">FPE_LOCUS8675</name>
</gene>
<dbReference type="EMBL" id="OU503040">
    <property type="protein sequence ID" value="CAI9761245.1"/>
    <property type="molecule type" value="Genomic_DNA"/>
</dbReference>
<protein>
    <recommendedName>
        <fullName evidence="5">Stigma-specific STIG1-like protein 1</fullName>
    </recommendedName>
</protein>